<dbReference type="OrthoDB" id="40953at2759"/>
<dbReference type="InterPro" id="IPR003877">
    <property type="entry name" value="SPRY_dom"/>
</dbReference>
<dbReference type="PROSITE" id="PS50188">
    <property type="entry name" value="B302_SPRY"/>
    <property type="match status" value="1"/>
</dbReference>
<dbReference type="InterPro" id="IPR001870">
    <property type="entry name" value="B30.2/SPRY"/>
</dbReference>
<evidence type="ECO:0000313" key="4">
    <source>
        <dbReference type="Proteomes" id="UP000699462"/>
    </source>
</evidence>
<dbReference type="Pfam" id="PF00622">
    <property type="entry name" value="SPRY"/>
    <property type="match status" value="1"/>
</dbReference>
<keyword evidence="4" id="KW-1185">Reference proteome</keyword>
<reference evidence="3 4" key="1">
    <citation type="submission" date="2019-07" db="EMBL/GenBank/DDBJ databases">
        <title>Annotation for the trematode Paragonimus westermani.</title>
        <authorList>
            <person name="Choi Y.-J."/>
        </authorList>
    </citation>
    <scope>NUCLEOTIDE SEQUENCE [LARGE SCALE GENOMIC DNA]</scope>
    <source>
        <strain evidence="3">180907_Pwestermani</strain>
    </source>
</reference>
<dbReference type="InterPro" id="IPR013320">
    <property type="entry name" value="ConA-like_dom_sf"/>
</dbReference>
<accession>A0A8T0DWR0</accession>
<organism evidence="3 4">
    <name type="scientific">Paragonimus westermani</name>
    <dbReference type="NCBI Taxonomy" id="34504"/>
    <lineage>
        <taxon>Eukaryota</taxon>
        <taxon>Metazoa</taxon>
        <taxon>Spiralia</taxon>
        <taxon>Lophotrochozoa</taxon>
        <taxon>Platyhelminthes</taxon>
        <taxon>Trematoda</taxon>
        <taxon>Digenea</taxon>
        <taxon>Plagiorchiida</taxon>
        <taxon>Troglotremata</taxon>
        <taxon>Troglotrematidae</taxon>
        <taxon>Paragonimus</taxon>
    </lineage>
</organism>
<dbReference type="PANTHER" id="PTHR20951">
    <property type="entry name" value="C13ORF1 PROTEIN-RELATED"/>
    <property type="match status" value="1"/>
</dbReference>
<feature type="domain" description="B30.2/SPRY" evidence="2">
    <location>
        <begin position="9"/>
        <end position="202"/>
    </location>
</feature>
<evidence type="ECO:0000256" key="1">
    <source>
        <dbReference type="ARBA" id="ARBA00021772"/>
    </source>
</evidence>
<dbReference type="AlphaFoldDB" id="A0A8T0DWR0"/>
<evidence type="ECO:0000259" key="2">
    <source>
        <dbReference type="PROSITE" id="PS50188"/>
    </source>
</evidence>
<dbReference type="Proteomes" id="UP000699462">
    <property type="component" value="Unassembled WGS sequence"/>
</dbReference>
<gene>
    <name evidence="3" type="ORF">P879_04107</name>
</gene>
<protein>
    <recommendedName>
        <fullName evidence="1">SPRY domain-containing protein 7</fullName>
    </recommendedName>
</protein>
<dbReference type="CDD" id="cd12880">
    <property type="entry name" value="SPRYD7"/>
    <property type="match status" value="1"/>
</dbReference>
<comment type="caution">
    <text evidence="3">The sequence shown here is derived from an EMBL/GenBank/DDBJ whole genome shotgun (WGS) entry which is preliminary data.</text>
</comment>
<dbReference type="InterPro" id="IPR035766">
    <property type="entry name" value="SPRYD7"/>
</dbReference>
<name>A0A8T0DWR0_9TREM</name>
<dbReference type="SUPFAM" id="SSF49899">
    <property type="entry name" value="Concanavalin A-like lectins/glucanases"/>
    <property type="match status" value="1"/>
</dbReference>
<dbReference type="PANTHER" id="PTHR20951:SF2">
    <property type="entry name" value="SPRY DOMAIN-CONTAINING PROTEIN 7"/>
    <property type="match status" value="1"/>
</dbReference>
<dbReference type="Gene3D" id="2.60.120.920">
    <property type="match status" value="1"/>
</dbReference>
<sequence length="221" mass="24015">MDETLDRESMKDVEQIDSSGIHWNEQADLVQLSKIDPTPEVRLDLSSAGPTVVILKNGRRICGHGCARSNAPIVQNKAYFEAKIQCAGRWAIGLGLIKAPLESLDQLSESSLSWVLRENGGVWHAGAMIAKLEQAAEEGDVIGLSYDHVELQFSVNGALVPLFAGQSLTLSNGITGLKGTLYPVVGVADNSVLDVGFNSRNFYHSPPIPDFEQILFEKELL</sequence>
<dbReference type="InterPro" id="IPR043136">
    <property type="entry name" value="B30.2/SPRY_sf"/>
</dbReference>
<dbReference type="EMBL" id="JTDF01000433">
    <property type="protein sequence ID" value="KAF8571582.1"/>
    <property type="molecule type" value="Genomic_DNA"/>
</dbReference>
<evidence type="ECO:0000313" key="3">
    <source>
        <dbReference type="EMBL" id="KAF8571582.1"/>
    </source>
</evidence>
<proteinExistence type="predicted"/>